<dbReference type="Proteomes" id="UP000316215">
    <property type="component" value="Chromosome"/>
</dbReference>
<dbReference type="EMBL" id="CP022310">
    <property type="protein sequence ID" value="QDI72349.1"/>
    <property type="molecule type" value="Genomic_DNA"/>
</dbReference>
<gene>
    <name evidence="1" type="ORF">CD934_29405</name>
</gene>
<organism evidence="1 2">
    <name type="scientific">Streptomyces calvus</name>
    <dbReference type="NCBI Taxonomy" id="67282"/>
    <lineage>
        <taxon>Bacteria</taxon>
        <taxon>Bacillati</taxon>
        <taxon>Actinomycetota</taxon>
        <taxon>Actinomycetes</taxon>
        <taxon>Kitasatosporales</taxon>
        <taxon>Streptomycetaceae</taxon>
        <taxon>Streptomyces</taxon>
    </lineage>
</organism>
<dbReference type="KEGG" id="sast:CD934_29405"/>
<dbReference type="RefSeq" id="WP_142233596.1">
    <property type="nucleotide sequence ID" value="NZ_CP022310.1"/>
</dbReference>
<evidence type="ECO:0000313" key="1">
    <source>
        <dbReference type="EMBL" id="QDI72349.1"/>
    </source>
</evidence>
<accession>A0A514JYC6</accession>
<protein>
    <submittedName>
        <fullName evidence="1">Uncharacterized protein</fullName>
    </submittedName>
</protein>
<evidence type="ECO:0000313" key="2">
    <source>
        <dbReference type="Proteomes" id="UP000316215"/>
    </source>
</evidence>
<sequence length="146" mass="15869">MNIAQHIALIDELCFRPFPAEHGPSDVGFAGPGHHVAVLESGPGPRAGDPAEWAVAVDQLEKDRDAAYEVLASRWGDVPPWNLQTVLLRTEREEIPEPWAWLAAQASVAWLWEVQGTGLWVALAVADRDPGDDPRLVAVVTQTAPP</sequence>
<reference evidence="1 2" key="1">
    <citation type="submission" date="2017-07" db="EMBL/GenBank/DDBJ databases">
        <title>The Complete Genome of Streptomyces asterosporus-ZSY.</title>
        <authorList>
            <person name="Zhang S."/>
        </authorList>
    </citation>
    <scope>NUCLEOTIDE SEQUENCE [LARGE SCALE GENOMIC DNA]</scope>
    <source>
        <strain evidence="1 2">DSM 41452</strain>
    </source>
</reference>
<proteinExistence type="predicted"/>
<dbReference type="AlphaFoldDB" id="A0A514JYC6"/>
<name>A0A514JYC6_9ACTN</name>
<keyword evidence="2" id="KW-1185">Reference proteome</keyword>